<dbReference type="EMBL" id="CZKA01000030">
    <property type="protein sequence ID" value="CUR56682.1"/>
    <property type="molecule type" value="Genomic_DNA"/>
</dbReference>
<feature type="transmembrane region" description="Helical" evidence="6">
    <location>
        <begin position="68"/>
        <end position="86"/>
    </location>
</feature>
<reference evidence="7" key="1">
    <citation type="submission" date="2015-08" db="EMBL/GenBank/DDBJ databases">
        <authorList>
            <person name="Babu N.S."/>
            <person name="Beckwith C.J."/>
            <person name="Beseler K.G."/>
            <person name="Brison A."/>
            <person name="Carone J.V."/>
            <person name="Caskin T.P."/>
            <person name="Diamond M."/>
            <person name="Durham M.E."/>
            <person name="Foxe J.M."/>
            <person name="Go M."/>
            <person name="Henderson B.A."/>
            <person name="Jones I.B."/>
            <person name="McGettigan J.A."/>
            <person name="Micheletti S.J."/>
            <person name="Nasrallah M.E."/>
            <person name="Ortiz D."/>
            <person name="Piller C.R."/>
            <person name="Privatt S.R."/>
            <person name="Schneider S.L."/>
            <person name="Sharp S."/>
            <person name="Smith T.C."/>
            <person name="Stanton J.D."/>
            <person name="Ullery H.E."/>
            <person name="Wilson R.J."/>
            <person name="Serrano M.G."/>
            <person name="Buck G."/>
            <person name="Lee V."/>
            <person name="Wang Y."/>
            <person name="Carvalho R."/>
            <person name="Voegtly L."/>
            <person name="Shi R."/>
            <person name="Duckworth R."/>
            <person name="Johnson A."/>
            <person name="Loviza R."/>
            <person name="Walstead R."/>
            <person name="Shah Z."/>
            <person name="Kiflezghi M."/>
            <person name="Wade K."/>
            <person name="Ball S.L."/>
            <person name="Bradley K.W."/>
            <person name="Asai D.J."/>
            <person name="Bowman C.A."/>
            <person name="Russell D.A."/>
            <person name="Pope W.H."/>
            <person name="Jacobs-Sera D."/>
            <person name="Hendrix R.W."/>
            <person name="Hatfull G.F."/>
        </authorList>
    </citation>
    <scope>NUCLEOTIDE SEQUENCE</scope>
</reference>
<evidence type="ECO:0000313" key="7">
    <source>
        <dbReference type="EMBL" id="CUR56682.1"/>
    </source>
</evidence>
<protein>
    <recommendedName>
        <fullName evidence="8">Lysine transporter LysE</fullName>
    </recommendedName>
</protein>
<feature type="transmembrane region" description="Helical" evidence="6">
    <location>
        <begin position="6"/>
        <end position="29"/>
    </location>
</feature>
<dbReference type="InterPro" id="IPR001123">
    <property type="entry name" value="LeuE-type"/>
</dbReference>
<sequence length="206" mass="21087">MNIELVGAFWVISMLFAITPGADWAYAIAAGLRHGKVAPAVIGLLAGHVAATVAVVAGVAALMAGMPILLTAVTIAGAAYLVWVGVEAFRHPSTPYAETGQPAETSLWRQVLKGFAVSGLNPKVFLLFLALLPQFTALTAAFPLSAQVLVLGLVHVVNCAVVYTAVGAGARVVLSARPVAARLVSRSSGAAMVGIGSILLIEQVAH</sequence>
<evidence type="ECO:0000256" key="2">
    <source>
        <dbReference type="ARBA" id="ARBA00022475"/>
    </source>
</evidence>
<name>A0A2P2C785_9ZZZZ</name>
<dbReference type="PANTHER" id="PTHR30086:SF20">
    <property type="entry name" value="ARGININE EXPORTER PROTEIN ARGO-RELATED"/>
    <property type="match status" value="1"/>
</dbReference>
<evidence type="ECO:0000256" key="1">
    <source>
        <dbReference type="ARBA" id="ARBA00004651"/>
    </source>
</evidence>
<evidence type="ECO:0000256" key="6">
    <source>
        <dbReference type="SAM" id="Phobius"/>
    </source>
</evidence>
<feature type="transmembrane region" description="Helical" evidence="6">
    <location>
        <begin position="41"/>
        <end position="62"/>
    </location>
</feature>
<keyword evidence="2" id="KW-1003">Cell membrane</keyword>
<keyword evidence="4 6" id="KW-1133">Transmembrane helix</keyword>
<feature type="transmembrane region" description="Helical" evidence="6">
    <location>
        <begin position="148"/>
        <end position="174"/>
    </location>
</feature>
<organism evidence="7">
    <name type="scientific">metagenome</name>
    <dbReference type="NCBI Taxonomy" id="256318"/>
    <lineage>
        <taxon>unclassified sequences</taxon>
        <taxon>metagenomes</taxon>
    </lineage>
</organism>
<evidence type="ECO:0000256" key="5">
    <source>
        <dbReference type="ARBA" id="ARBA00023136"/>
    </source>
</evidence>
<accession>A0A2P2C785</accession>
<keyword evidence="5 6" id="KW-0472">Membrane</keyword>
<gene>
    <name evidence="7" type="ORF">NOCA2360006</name>
</gene>
<dbReference type="PANTHER" id="PTHR30086">
    <property type="entry name" value="ARGININE EXPORTER PROTEIN ARGO"/>
    <property type="match status" value="1"/>
</dbReference>
<proteinExistence type="predicted"/>
<dbReference type="Pfam" id="PF01810">
    <property type="entry name" value="LysE"/>
    <property type="match status" value="1"/>
</dbReference>
<feature type="transmembrane region" description="Helical" evidence="6">
    <location>
        <begin position="183"/>
        <end position="201"/>
    </location>
</feature>
<evidence type="ECO:0008006" key="8">
    <source>
        <dbReference type="Google" id="ProtNLM"/>
    </source>
</evidence>
<dbReference type="GO" id="GO:0015171">
    <property type="term" value="F:amino acid transmembrane transporter activity"/>
    <property type="evidence" value="ECO:0007669"/>
    <property type="project" value="TreeGrafter"/>
</dbReference>
<evidence type="ECO:0000256" key="3">
    <source>
        <dbReference type="ARBA" id="ARBA00022692"/>
    </source>
</evidence>
<evidence type="ECO:0000256" key="4">
    <source>
        <dbReference type="ARBA" id="ARBA00022989"/>
    </source>
</evidence>
<keyword evidence="3 6" id="KW-0812">Transmembrane</keyword>
<dbReference type="AlphaFoldDB" id="A0A2P2C785"/>
<comment type="subcellular location">
    <subcellularLocation>
        <location evidence="1">Cell membrane</location>
        <topology evidence="1">Multi-pass membrane protein</topology>
    </subcellularLocation>
</comment>
<dbReference type="GO" id="GO:0005886">
    <property type="term" value="C:plasma membrane"/>
    <property type="evidence" value="ECO:0007669"/>
    <property type="project" value="UniProtKB-SubCell"/>
</dbReference>